<dbReference type="Proteomes" id="UP001431656">
    <property type="component" value="Chromosome"/>
</dbReference>
<feature type="transmembrane region" description="Helical" evidence="2">
    <location>
        <begin position="825"/>
        <end position="843"/>
    </location>
</feature>
<keyword evidence="2" id="KW-1133">Transmembrane helix</keyword>
<dbReference type="Pfam" id="PF20674">
    <property type="entry name" value="SpaA_3"/>
    <property type="match status" value="1"/>
</dbReference>
<evidence type="ECO:0000259" key="4">
    <source>
        <dbReference type="Pfam" id="PF19403"/>
    </source>
</evidence>
<feature type="compositionally biased region" description="Low complexity" evidence="1">
    <location>
        <begin position="82"/>
        <end position="93"/>
    </location>
</feature>
<keyword evidence="2" id="KW-0812">Transmembrane</keyword>
<evidence type="ECO:0000259" key="5">
    <source>
        <dbReference type="Pfam" id="PF20674"/>
    </source>
</evidence>
<evidence type="ECO:0000259" key="3">
    <source>
        <dbReference type="Pfam" id="PF17802"/>
    </source>
</evidence>
<dbReference type="Pfam" id="PF17802">
    <property type="entry name" value="SpaA"/>
    <property type="match status" value="1"/>
</dbReference>
<feature type="compositionally biased region" description="Polar residues" evidence="1">
    <location>
        <begin position="60"/>
        <end position="71"/>
    </location>
</feature>
<dbReference type="InterPro" id="IPR013783">
    <property type="entry name" value="Ig-like_fold"/>
</dbReference>
<dbReference type="EMBL" id="AP028056">
    <property type="protein sequence ID" value="BEH01776.1"/>
    <property type="molecule type" value="Genomic_DNA"/>
</dbReference>
<accession>A0AAN0K7R0</accession>
<sequence length="854" mass="87233">MSGSRSGRRSSRRKLNRKSVLGALLGLTLTLGMFPSSMAVANMEDESASTAPSLGESPEASESATADQNAMATGDTDHAEDSSTSEGSVSSRSTQAAVTIQCTSGYFYSVSSSGQLRQIGPTGTVTNIGSSASGVSSFNGVGIGSGGEPVYAYERTNNLRTVTMYELDVSTGSWSTAGDTYNTSSQANGSYSGSLVAGAVNLNNGKYMFGGFQTTTGGQGTNTNYTQVFKIWQYDPSASPKFSYKGYVSTYSGRQEPGATNGDMAFDAGGNLFIVRGSGSETTVFSVTAANLATATGGSIPSSGSSSFDTAENVNGVAFDASGKAYLGASSTVQSFDMPSWSNKSTVTSALSSSTDLASCSSPATITLEKVINGRVSASDQFSLTLSDGATTLGTSTTTGSSNGLQDDRVGPQPTVRGKTLAFSEAGASGTDLTNYATTYQCTIDGKAMSPAVSGSGTSGTVTIPTSGQAVVCQFTNSPLIAQVNITKTVLDRNGANAQPGEGWTMGSTTTATKGTAAQSPSGAQQTGSTGIASWTVTFDKVDSAAQVAVSETQKPGYVFVSGQCTVTDNNGTPGQSISLPSASGVTVPQLKPGERLDCDFTNQEQSSTLTLTKVVTNAFGGTASINDFLLNATPTGGQALGFSSGETKVVEPGTYLVGETLQPGYEQESLVCTAGAGDVPVTDSTIQVGVAQDVVCTLTNRDKPGSVTWSKVDEQGSLLAGAVWTLAGPDEGTDVDIEDCVAASAAACTGLDKDPAAGLFKAEGLSWGDYILTEKTAPPGYQRTGQNFEFAITGDALEISLEEIANEQQTGVILPLTGGLGRDAFLLGGTVLLLLAAGALVIRQRRARRVQQG</sequence>
<dbReference type="GO" id="GO:0005975">
    <property type="term" value="P:carbohydrate metabolic process"/>
    <property type="evidence" value="ECO:0007669"/>
    <property type="project" value="UniProtKB-ARBA"/>
</dbReference>
<feature type="domain" description="SpaA-like prealbumin fold" evidence="4">
    <location>
        <begin position="606"/>
        <end position="699"/>
    </location>
</feature>
<dbReference type="RefSeq" id="WP_286268105.1">
    <property type="nucleotide sequence ID" value="NZ_AP028056.1"/>
</dbReference>
<dbReference type="KEGG" id="broo:brsh051_10570"/>
<keyword evidence="2" id="KW-0472">Membrane</keyword>
<feature type="domain" description="SpaA-like prealbumin fold" evidence="3">
    <location>
        <begin position="706"/>
        <end position="800"/>
    </location>
</feature>
<evidence type="ECO:0000313" key="7">
    <source>
        <dbReference type="Proteomes" id="UP001431656"/>
    </source>
</evidence>
<name>A0AAN0K7R0_9ACTN</name>
<feature type="domain" description="SpaA-like prealbumin fold" evidence="5">
    <location>
        <begin position="365"/>
        <end position="479"/>
    </location>
</feature>
<gene>
    <name evidence="6" type="ORF">brsh051_10570</name>
</gene>
<dbReference type="Pfam" id="PF19403">
    <property type="entry name" value="SpaA_2"/>
    <property type="match status" value="1"/>
</dbReference>
<dbReference type="InterPro" id="IPR048834">
    <property type="entry name" value="SpaA_pre-album"/>
</dbReference>
<dbReference type="AlphaFoldDB" id="A0AAN0K7R0"/>
<organism evidence="6 7">
    <name type="scientific">Brooklawnia propionicigenes</name>
    <dbReference type="NCBI Taxonomy" id="3041175"/>
    <lineage>
        <taxon>Bacteria</taxon>
        <taxon>Bacillati</taxon>
        <taxon>Actinomycetota</taxon>
        <taxon>Actinomycetes</taxon>
        <taxon>Propionibacteriales</taxon>
        <taxon>Propionibacteriaceae</taxon>
        <taxon>Brooklawnia</taxon>
    </lineage>
</organism>
<feature type="region of interest" description="Disordered" evidence="1">
    <location>
        <begin position="44"/>
        <end position="94"/>
    </location>
</feature>
<dbReference type="InterPro" id="IPR045826">
    <property type="entry name" value="SpaA_PFL_dom_2"/>
</dbReference>
<dbReference type="Gene3D" id="2.60.40.10">
    <property type="entry name" value="Immunoglobulins"/>
    <property type="match status" value="1"/>
</dbReference>
<evidence type="ECO:0000256" key="2">
    <source>
        <dbReference type="SAM" id="Phobius"/>
    </source>
</evidence>
<protein>
    <submittedName>
        <fullName evidence="6">Uncharacterized protein</fullName>
    </submittedName>
</protein>
<feature type="region of interest" description="Disordered" evidence="1">
    <location>
        <begin position="394"/>
        <end position="416"/>
    </location>
</feature>
<evidence type="ECO:0000313" key="6">
    <source>
        <dbReference type="EMBL" id="BEH01776.1"/>
    </source>
</evidence>
<reference evidence="6" key="1">
    <citation type="journal article" date="2024" name="Int. J. Syst. Evol. Microbiol.">
        <title>Brooklawnia propionicigenes sp. nov., a facultatively anaerobic, propionate-producing bacterium isolated from a methanogenic reactor treating waste from cattle farms.</title>
        <authorList>
            <person name="Akita Y."/>
            <person name="Ueki A."/>
            <person name="Tonouchi A."/>
            <person name="Sugawara Y."/>
            <person name="Honma S."/>
            <person name="Kaku N."/>
            <person name="Ueki K."/>
        </authorList>
    </citation>
    <scope>NUCLEOTIDE SEQUENCE</scope>
    <source>
        <strain evidence="6">SH051</strain>
    </source>
</reference>
<dbReference type="InterPro" id="IPR041033">
    <property type="entry name" value="SpaA_PFL_dom_1"/>
</dbReference>
<proteinExistence type="predicted"/>
<feature type="compositionally biased region" description="Low complexity" evidence="1">
    <location>
        <begin position="394"/>
        <end position="405"/>
    </location>
</feature>
<evidence type="ECO:0000256" key="1">
    <source>
        <dbReference type="SAM" id="MobiDB-lite"/>
    </source>
</evidence>
<keyword evidence="7" id="KW-1185">Reference proteome</keyword>